<gene>
    <name evidence="2" type="ORF">KDW_47770</name>
</gene>
<keyword evidence="1" id="KW-0472">Membrane</keyword>
<evidence type="ECO:0000313" key="2">
    <source>
        <dbReference type="EMBL" id="GER90615.1"/>
    </source>
</evidence>
<feature type="transmembrane region" description="Helical" evidence="1">
    <location>
        <begin position="5"/>
        <end position="26"/>
    </location>
</feature>
<accession>A0A5J4KRU0</accession>
<evidence type="ECO:0000313" key="3">
    <source>
        <dbReference type="Proteomes" id="UP000326912"/>
    </source>
</evidence>
<keyword evidence="1" id="KW-0812">Transmembrane</keyword>
<comment type="caution">
    <text evidence="2">The sequence shown here is derived from an EMBL/GenBank/DDBJ whole genome shotgun (WGS) entry which is preliminary data.</text>
</comment>
<dbReference type="AlphaFoldDB" id="A0A5J4KRU0"/>
<keyword evidence="3" id="KW-1185">Reference proteome</keyword>
<protein>
    <submittedName>
        <fullName evidence="2">Uncharacterized protein</fullName>
    </submittedName>
</protein>
<keyword evidence="1" id="KW-1133">Transmembrane helix</keyword>
<organism evidence="2 3">
    <name type="scientific">Dictyobacter vulcani</name>
    <dbReference type="NCBI Taxonomy" id="2607529"/>
    <lineage>
        <taxon>Bacteria</taxon>
        <taxon>Bacillati</taxon>
        <taxon>Chloroflexota</taxon>
        <taxon>Ktedonobacteria</taxon>
        <taxon>Ktedonobacterales</taxon>
        <taxon>Dictyobacteraceae</taxon>
        <taxon>Dictyobacter</taxon>
    </lineage>
</organism>
<dbReference type="Proteomes" id="UP000326912">
    <property type="component" value="Unassembled WGS sequence"/>
</dbReference>
<dbReference type="EMBL" id="BKZW01000002">
    <property type="protein sequence ID" value="GER90615.1"/>
    <property type="molecule type" value="Genomic_DNA"/>
</dbReference>
<dbReference type="RefSeq" id="WP_269822505.1">
    <property type="nucleotide sequence ID" value="NZ_BKZW01000002.1"/>
</dbReference>
<name>A0A5J4KRU0_9CHLR</name>
<reference evidence="2 3" key="1">
    <citation type="submission" date="2019-10" db="EMBL/GenBank/DDBJ databases">
        <title>Dictyobacter vulcani sp. nov., within the class Ktedonobacteria, isolated from soil of volcanic Mt. Zao.</title>
        <authorList>
            <person name="Zheng Y."/>
            <person name="Wang C.M."/>
            <person name="Sakai Y."/>
            <person name="Abe K."/>
            <person name="Yokota A."/>
            <person name="Yabe S."/>
        </authorList>
    </citation>
    <scope>NUCLEOTIDE SEQUENCE [LARGE SCALE GENOMIC DNA]</scope>
    <source>
        <strain evidence="2 3">W12</strain>
    </source>
</reference>
<proteinExistence type="predicted"/>
<evidence type="ECO:0000256" key="1">
    <source>
        <dbReference type="SAM" id="Phobius"/>
    </source>
</evidence>
<sequence length="44" mass="5036">MEAIIVYCLVPVFFIVLGLFSATILLNKPYREPEPVQASKKKRL</sequence>